<reference evidence="1" key="1">
    <citation type="submission" date="2021-05" db="EMBL/GenBank/DDBJ databases">
        <authorList>
            <person name="Alioto T."/>
            <person name="Alioto T."/>
            <person name="Gomez Garrido J."/>
        </authorList>
    </citation>
    <scope>NUCLEOTIDE SEQUENCE</scope>
</reference>
<organism evidence="1">
    <name type="scientific">Cacopsylla melanoneura</name>
    <dbReference type="NCBI Taxonomy" id="428564"/>
    <lineage>
        <taxon>Eukaryota</taxon>
        <taxon>Metazoa</taxon>
        <taxon>Ecdysozoa</taxon>
        <taxon>Arthropoda</taxon>
        <taxon>Hexapoda</taxon>
        <taxon>Insecta</taxon>
        <taxon>Pterygota</taxon>
        <taxon>Neoptera</taxon>
        <taxon>Paraneoptera</taxon>
        <taxon>Hemiptera</taxon>
        <taxon>Sternorrhyncha</taxon>
        <taxon>Psylloidea</taxon>
        <taxon>Psyllidae</taxon>
        <taxon>Psyllinae</taxon>
        <taxon>Cacopsylla</taxon>
    </lineage>
</organism>
<sequence length="123" mass="13931">MLGCRLQSVQNHIFLITTQSWNLVISCHLPISSPKVIWLPQVSCHLPISSPKVIWISRKFPVICHIPVSLLSIKRVTFLFKCNDLIKALSRRFYCGQNYPLSTFISSICSLSESGKSQQKPAM</sequence>
<dbReference type="PROSITE" id="PS51257">
    <property type="entry name" value="PROKAR_LIPOPROTEIN"/>
    <property type="match status" value="1"/>
</dbReference>
<accession>A0A8D8QPY9</accession>
<protein>
    <submittedName>
        <fullName evidence="1">Uncharacterized protein</fullName>
    </submittedName>
</protein>
<name>A0A8D8QPY9_9HEMI</name>
<dbReference type="EMBL" id="HBUF01092904">
    <property type="protein sequence ID" value="CAG6636115.1"/>
    <property type="molecule type" value="Transcribed_RNA"/>
</dbReference>
<dbReference type="AlphaFoldDB" id="A0A8D8QPY9"/>
<proteinExistence type="predicted"/>
<evidence type="ECO:0000313" key="1">
    <source>
        <dbReference type="EMBL" id="CAG6636115.1"/>
    </source>
</evidence>